<keyword evidence="2" id="KW-1003">Cell membrane</keyword>
<dbReference type="EMBL" id="FOIA01000006">
    <property type="protein sequence ID" value="SES91123.1"/>
    <property type="molecule type" value="Genomic_DNA"/>
</dbReference>
<dbReference type="InterPro" id="IPR051539">
    <property type="entry name" value="T4SS-coupling_protein"/>
</dbReference>
<feature type="transmembrane region" description="Helical" evidence="6">
    <location>
        <begin position="20"/>
        <end position="41"/>
    </location>
</feature>
<dbReference type="RefSeq" id="WP_177170288.1">
    <property type="nucleotide sequence ID" value="NZ_FOIA01000006.1"/>
</dbReference>
<dbReference type="InterPro" id="IPR003688">
    <property type="entry name" value="TraG/VirD4"/>
</dbReference>
<evidence type="ECO:0000256" key="5">
    <source>
        <dbReference type="ARBA" id="ARBA00023136"/>
    </source>
</evidence>
<dbReference type="Proteomes" id="UP000199345">
    <property type="component" value="Unassembled WGS sequence"/>
</dbReference>
<reference evidence="8" key="1">
    <citation type="submission" date="2016-10" db="EMBL/GenBank/DDBJ databases">
        <authorList>
            <person name="Varghese N."/>
            <person name="Submissions S."/>
        </authorList>
    </citation>
    <scope>NUCLEOTIDE SEQUENCE [LARGE SCALE GENOMIC DNA]</scope>
    <source>
        <strain evidence="8">Nm71</strain>
    </source>
</reference>
<name>A0A1I0AAB3_9PROT</name>
<organism evidence="7 8">
    <name type="scientific">Nitrosomonas marina</name>
    <dbReference type="NCBI Taxonomy" id="917"/>
    <lineage>
        <taxon>Bacteria</taxon>
        <taxon>Pseudomonadati</taxon>
        <taxon>Pseudomonadota</taxon>
        <taxon>Betaproteobacteria</taxon>
        <taxon>Nitrosomonadales</taxon>
        <taxon>Nitrosomonadaceae</taxon>
        <taxon>Nitrosomonas</taxon>
    </lineage>
</organism>
<comment type="subcellular location">
    <subcellularLocation>
        <location evidence="1">Cell membrane</location>
        <topology evidence="1">Multi-pass membrane protein</topology>
    </subcellularLocation>
</comment>
<evidence type="ECO:0000256" key="3">
    <source>
        <dbReference type="ARBA" id="ARBA00022692"/>
    </source>
</evidence>
<protein>
    <submittedName>
        <fullName evidence="7">Type IV secretion system protein VirD4</fullName>
    </submittedName>
</protein>
<dbReference type="GO" id="GO:0005886">
    <property type="term" value="C:plasma membrane"/>
    <property type="evidence" value="ECO:0007669"/>
    <property type="project" value="UniProtKB-SubCell"/>
</dbReference>
<evidence type="ECO:0000313" key="8">
    <source>
        <dbReference type="Proteomes" id="UP000199345"/>
    </source>
</evidence>
<dbReference type="PANTHER" id="PTHR37937:SF1">
    <property type="entry name" value="CONJUGATIVE TRANSFER: DNA TRANSPORT"/>
    <property type="match status" value="1"/>
</dbReference>
<feature type="non-terminal residue" evidence="7">
    <location>
        <position position="194"/>
    </location>
</feature>
<accession>A0A1I0AAB3</accession>
<dbReference type="PANTHER" id="PTHR37937">
    <property type="entry name" value="CONJUGATIVE TRANSFER: DNA TRANSPORT"/>
    <property type="match status" value="1"/>
</dbReference>
<dbReference type="AlphaFoldDB" id="A0A1I0AAB3"/>
<keyword evidence="8" id="KW-1185">Reference proteome</keyword>
<proteinExistence type="predicted"/>
<gene>
    <name evidence="7" type="ORF">SAMN05216326_106111</name>
</gene>
<evidence type="ECO:0000256" key="2">
    <source>
        <dbReference type="ARBA" id="ARBA00022475"/>
    </source>
</evidence>
<evidence type="ECO:0000313" key="7">
    <source>
        <dbReference type="EMBL" id="SES91123.1"/>
    </source>
</evidence>
<sequence length="194" mass="21670">MNKYNPGFQENRNATKDALIIRLLAIVFLIGGLQVATQYFAHQFNYQDQLGAHFNQLYAPWSILVWSNQWYDKHPAIFDLAAGYGILFSSVGLILVLIVKMMLTNSSRANRNLYGSARWADKKDIEAAGLLSSKKNKGDEAVYVGAWHDKSGKTHYLKHSGPEHVLCFAPTRSGKGVSLVIPTLLSWIQSTVIT</sequence>
<keyword evidence="5 6" id="KW-0472">Membrane</keyword>
<evidence type="ECO:0000256" key="6">
    <source>
        <dbReference type="SAM" id="Phobius"/>
    </source>
</evidence>
<feature type="transmembrane region" description="Helical" evidence="6">
    <location>
        <begin position="81"/>
        <end position="103"/>
    </location>
</feature>
<keyword evidence="3 6" id="KW-0812">Transmembrane</keyword>
<evidence type="ECO:0000256" key="1">
    <source>
        <dbReference type="ARBA" id="ARBA00004651"/>
    </source>
</evidence>
<keyword evidence="4 6" id="KW-1133">Transmembrane helix</keyword>
<dbReference type="Pfam" id="PF02534">
    <property type="entry name" value="T4SS-DNA_transf"/>
    <property type="match status" value="1"/>
</dbReference>
<evidence type="ECO:0000256" key="4">
    <source>
        <dbReference type="ARBA" id="ARBA00022989"/>
    </source>
</evidence>